<gene>
    <name evidence="5" type="ORF">IMZ08_05030</name>
</gene>
<dbReference type="PROSITE" id="PS51462">
    <property type="entry name" value="NUDIX"/>
    <property type="match status" value="1"/>
</dbReference>
<dbReference type="InterPro" id="IPR020476">
    <property type="entry name" value="Nudix_hydrolase"/>
</dbReference>
<dbReference type="InterPro" id="IPR020084">
    <property type="entry name" value="NUDIX_hydrolase_CS"/>
</dbReference>
<evidence type="ECO:0000313" key="6">
    <source>
        <dbReference type="Proteomes" id="UP001516662"/>
    </source>
</evidence>
<sequence>MGTKRGNVWLAVSGLVTNRQGEWLVVKKKYGGLKGKWSLPAGFVESFETVDEAVIREVKEETGIIGSIKGIVGVRSGVIRNEISDNMIIFSLTTEDEKITIQESELLEARFVHPSELAKDPTSSVIINYLLEKGTSEPHKSHDGINPGDQFGYTAYKLFF</sequence>
<feature type="domain" description="Nudix hydrolase" evidence="4">
    <location>
        <begin position="7"/>
        <end position="134"/>
    </location>
</feature>
<dbReference type="Proteomes" id="UP001516662">
    <property type="component" value="Unassembled WGS sequence"/>
</dbReference>
<dbReference type="Gene3D" id="3.90.79.10">
    <property type="entry name" value="Nucleoside Triphosphate Pyrophosphohydrolase"/>
    <property type="match status" value="1"/>
</dbReference>
<dbReference type="GO" id="GO:0016787">
    <property type="term" value="F:hydrolase activity"/>
    <property type="evidence" value="ECO:0007669"/>
    <property type="project" value="UniProtKB-KW"/>
</dbReference>
<proteinExistence type="inferred from homology"/>
<comment type="cofactor">
    <cofactor evidence="1">
        <name>Mg(2+)</name>
        <dbReference type="ChEBI" id="CHEBI:18420"/>
    </cofactor>
</comment>
<name>A0ABR9QG70_9BACI</name>
<comment type="caution">
    <text evidence="5">The sequence shown here is derived from an EMBL/GenBank/DDBJ whole genome shotgun (WGS) entry which is preliminary data.</text>
</comment>
<dbReference type="PANTHER" id="PTHR43046">
    <property type="entry name" value="GDP-MANNOSE MANNOSYL HYDROLASE"/>
    <property type="match status" value="1"/>
</dbReference>
<evidence type="ECO:0000313" key="5">
    <source>
        <dbReference type="EMBL" id="MBE4907426.1"/>
    </source>
</evidence>
<evidence type="ECO:0000256" key="2">
    <source>
        <dbReference type="ARBA" id="ARBA00022801"/>
    </source>
</evidence>
<dbReference type="RefSeq" id="WP_193534906.1">
    <property type="nucleotide sequence ID" value="NZ_JADCLJ010000009.1"/>
</dbReference>
<protein>
    <submittedName>
        <fullName evidence="5">NUDIX hydrolase</fullName>
    </submittedName>
</protein>
<dbReference type="InterPro" id="IPR015797">
    <property type="entry name" value="NUDIX_hydrolase-like_dom_sf"/>
</dbReference>
<dbReference type="PANTHER" id="PTHR43046:SF2">
    <property type="entry name" value="8-OXO-DGTP DIPHOSPHATASE-RELATED"/>
    <property type="match status" value="1"/>
</dbReference>
<keyword evidence="2 3" id="KW-0378">Hydrolase</keyword>
<dbReference type="PROSITE" id="PS00893">
    <property type="entry name" value="NUDIX_BOX"/>
    <property type="match status" value="1"/>
</dbReference>
<evidence type="ECO:0000256" key="3">
    <source>
        <dbReference type="RuleBase" id="RU003476"/>
    </source>
</evidence>
<accession>A0ABR9QG70</accession>
<comment type="similarity">
    <text evidence="3">Belongs to the Nudix hydrolase family.</text>
</comment>
<organism evidence="5 6">
    <name type="scientific">Litchfieldia luteola</name>
    <dbReference type="NCBI Taxonomy" id="682179"/>
    <lineage>
        <taxon>Bacteria</taxon>
        <taxon>Bacillati</taxon>
        <taxon>Bacillota</taxon>
        <taxon>Bacilli</taxon>
        <taxon>Bacillales</taxon>
        <taxon>Bacillaceae</taxon>
        <taxon>Litchfieldia</taxon>
    </lineage>
</organism>
<evidence type="ECO:0000256" key="1">
    <source>
        <dbReference type="ARBA" id="ARBA00001946"/>
    </source>
</evidence>
<dbReference type="EMBL" id="JADCLJ010000009">
    <property type="protein sequence ID" value="MBE4907426.1"/>
    <property type="molecule type" value="Genomic_DNA"/>
</dbReference>
<keyword evidence="6" id="KW-1185">Reference proteome</keyword>
<reference evidence="5 6" key="1">
    <citation type="submission" date="2020-10" db="EMBL/GenBank/DDBJ databases">
        <title>Bacillus sp. HD4P25, an endophyte from a halophyte.</title>
        <authorList>
            <person name="Sun J.-Q."/>
        </authorList>
    </citation>
    <scope>NUCLEOTIDE SEQUENCE [LARGE SCALE GENOMIC DNA]</scope>
    <source>
        <strain evidence="5 6">YIM 93174</strain>
    </source>
</reference>
<dbReference type="SUPFAM" id="SSF55811">
    <property type="entry name" value="Nudix"/>
    <property type="match status" value="1"/>
</dbReference>
<dbReference type="InterPro" id="IPR000086">
    <property type="entry name" value="NUDIX_hydrolase_dom"/>
</dbReference>
<dbReference type="PRINTS" id="PR00502">
    <property type="entry name" value="NUDIXFAMILY"/>
</dbReference>
<dbReference type="Pfam" id="PF00293">
    <property type="entry name" value="NUDIX"/>
    <property type="match status" value="1"/>
</dbReference>
<evidence type="ECO:0000259" key="4">
    <source>
        <dbReference type="PROSITE" id="PS51462"/>
    </source>
</evidence>